<evidence type="ECO:0000313" key="3">
    <source>
        <dbReference type="Proteomes" id="UP001047646"/>
    </source>
</evidence>
<keyword evidence="3" id="KW-1185">Reference proteome</keyword>
<organism evidence="2 3">
    <name type="scientific">Pseudomonas muyukensis</name>
    <dbReference type="NCBI Taxonomy" id="2842357"/>
    <lineage>
        <taxon>Bacteria</taxon>
        <taxon>Pseudomonadati</taxon>
        <taxon>Pseudomonadota</taxon>
        <taxon>Gammaproteobacteria</taxon>
        <taxon>Pseudomonadales</taxon>
        <taxon>Pseudomonadaceae</taxon>
        <taxon>Pseudomonas</taxon>
    </lineage>
</organism>
<protein>
    <submittedName>
        <fullName evidence="2">GFA family protein</fullName>
    </submittedName>
</protein>
<reference evidence="2" key="1">
    <citation type="journal article" date="2021" name="Microorganisms">
        <title>The Ever-Expanding Pseudomonas Genus: Description of 43 New Species and Partition of the Pseudomonas putida Group.</title>
        <authorList>
            <person name="Girard L."/>
            <person name="Lood C."/>
            <person name="Hofte M."/>
            <person name="Vandamme P."/>
            <person name="Rokni-Zadeh H."/>
            <person name="van Noort V."/>
            <person name="Lavigne R."/>
            <person name="De Mot R."/>
        </authorList>
    </citation>
    <scope>NUCLEOTIDE SEQUENCE</scope>
    <source>
        <strain evidence="2">COW39</strain>
    </source>
</reference>
<dbReference type="EMBL" id="CP077073">
    <property type="protein sequence ID" value="QXH34352.1"/>
    <property type="molecule type" value="Genomic_DNA"/>
</dbReference>
<dbReference type="PANTHER" id="PTHR33337">
    <property type="entry name" value="GFA DOMAIN-CONTAINING PROTEIN"/>
    <property type="match status" value="1"/>
</dbReference>
<dbReference type="Proteomes" id="UP001047646">
    <property type="component" value="Chromosome"/>
</dbReference>
<feature type="domain" description="CENP-V/GFA" evidence="1">
    <location>
        <begin position="5"/>
        <end position="102"/>
    </location>
</feature>
<evidence type="ECO:0000313" key="2">
    <source>
        <dbReference type="EMBL" id="QXH34352.1"/>
    </source>
</evidence>
<sequence>MPLEKQGTCLCKATHLKLTLENTHVSACHCSMCRKWTGGPLLAVQCSQPPEIEGPAPSVYDSSAWAERGFCAKCGTHLFYRLKATGMCVVPVGVLDGEQTWTFTEQIFIDEKPTWYCFSNQTENLTGQQVFDQFAPS</sequence>
<dbReference type="Pfam" id="PF04828">
    <property type="entry name" value="GFA"/>
    <property type="match status" value="1"/>
</dbReference>
<dbReference type="RefSeq" id="WP_217848891.1">
    <property type="nucleotide sequence ID" value="NZ_CP077073.1"/>
</dbReference>
<dbReference type="InterPro" id="IPR006913">
    <property type="entry name" value="CENP-V/GFA"/>
</dbReference>
<dbReference type="PROSITE" id="PS51891">
    <property type="entry name" value="CENP_V_GFA"/>
    <property type="match status" value="1"/>
</dbReference>
<evidence type="ECO:0000259" key="1">
    <source>
        <dbReference type="PROSITE" id="PS51891"/>
    </source>
</evidence>
<name>A0ABX8M736_9PSED</name>
<proteinExistence type="predicted"/>
<dbReference type="PANTHER" id="PTHR33337:SF40">
    <property type="entry name" value="CENP-V_GFA DOMAIN-CONTAINING PROTEIN-RELATED"/>
    <property type="match status" value="1"/>
</dbReference>
<accession>A0ABX8M736</accession>
<gene>
    <name evidence="2" type="ORF">KSS95_19680</name>
</gene>